<evidence type="ECO:0000313" key="4">
    <source>
        <dbReference type="EMBL" id="CAK9015747.1"/>
    </source>
</evidence>
<accession>A0ABP0JMT0</accession>
<proteinExistence type="predicted"/>
<gene>
    <name evidence="4" type="ORF">CCMP2556_LOCUS12208</name>
</gene>
<evidence type="ECO:0000256" key="3">
    <source>
        <dbReference type="ARBA" id="ARBA00023004"/>
    </source>
</evidence>
<evidence type="ECO:0000256" key="1">
    <source>
        <dbReference type="ARBA" id="ARBA00022723"/>
    </source>
</evidence>
<comment type="caution">
    <text evidence="4">The sequence shown here is derived from an EMBL/GenBank/DDBJ whole genome shotgun (WGS) entry which is preliminary data.</text>
</comment>
<dbReference type="PANTHER" id="PTHR22966:SF61">
    <property type="entry name" value="2-AMINOETHANETHIOL DIOXYGENASE"/>
    <property type="match status" value="1"/>
</dbReference>
<dbReference type="InterPro" id="IPR011051">
    <property type="entry name" value="RmlC_Cupin_sf"/>
</dbReference>
<reference evidence="4 5" key="1">
    <citation type="submission" date="2024-02" db="EMBL/GenBank/DDBJ databases">
        <authorList>
            <person name="Chen Y."/>
            <person name="Shah S."/>
            <person name="Dougan E. K."/>
            <person name="Thang M."/>
            <person name="Chan C."/>
        </authorList>
    </citation>
    <scope>NUCLEOTIDE SEQUENCE [LARGE SCALE GENOMIC DNA]</scope>
</reference>
<keyword evidence="5" id="KW-1185">Reference proteome</keyword>
<keyword evidence="1" id="KW-0479">Metal-binding</keyword>
<dbReference type="Proteomes" id="UP001642484">
    <property type="component" value="Unassembled WGS sequence"/>
</dbReference>
<organism evidence="4 5">
    <name type="scientific">Durusdinium trenchii</name>
    <dbReference type="NCBI Taxonomy" id="1381693"/>
    <lineage>
        <taxon>Eukaryota</taxon>
        <taxon>Sar</taxon>
        <taxon>Alveolata</taxon>
        <taxon>Dinophyceae</taxon>
        <taxon>Suessiales</taxon>
        <taxon>Symbiodiniaceae</taxon>
        <taxon>Durusdinium</taxon>
    </lineage>
</organism>
<evidence type="ECO:0008006" key="6">
    <source>
        <dbReference type="Google" id="ProtNLM"/>
    </source>
</evidence>
<keyword evidence="3" id="KW-0408">Iron</keyword>
<dbReference type="PANTHER" id="PTHR22966">
    <property type="entry name" value="2-AMINOETHANETHIOL DIOXYGENASE"/>
    <property type="match status" value="1"/>
</dbReference>
<dbReference type="Gene3D" id="2.60.120.10">
    <property type="entry name" value="Jelly Rolls"/>
    <property type="match status" value="1"/>
</dbReference>
<dbReference type="SUPFAM" id="SSF51182">
    <property type="entry name" value="RmlC-like cupins"/>
    <property type="match status" value="1"/>
</dbReference>
<dbReference type="CDD" id="cd20289">
    <property type="entry name" value="cupin_ADO"/>
    <property type="match status" value="1"/>
</dbReference>
<dbReference type="InterPro" id="IPR014710">
    <property type="entry name" value="RmlC-like_jellyroll"/>
</dbReference>
<sequence length="310" mass="35234">MALWLSGTCSSRSLPCAWKVTHFSLRARAAPKVFCTPTLRRKMTFCFGGFSASALWSSTVSRCYSRGSKACPGGEEEKHTTRPPLEELFEVLEQRRDDLRTMPPDVAQRITRSLDRLKAEDLMVGPEMMQRPFLEVGYMDVGQNSDVTLCMFLLKKGASIPLHDHPQMHVFGRLLFGQMRVVSVNLEGAVPVKPMDPGDDARNSGKLRRSRSRQWARVFSSEVYGPAPRTYSLTPDVGNMHTLEAVEDCCFFDVVTPPYNPDESRDITYYRSKKDLWSASVGELCEIQEHWPRHFYTEPIPYKGPRPDAF</sequence>
<name>A0ABP0JMT0_9DINO</name>
<dbReference type="InterPro" id="IPR012864">
    <property type="entry name" value="PCO/ADO"/>
</dbReference>
<dbReference type="Pfam" id="PF07847">
    <property type="entry name" value="PCO_ADO"/>
    <property type="match status" value="1"/>
</dbReference>
<evidence type="ECO:0000313" key="5">
    <source>
        <dbReference type="Proteomes" id="UP001642484"/>
    </source>
</evidence>
<protein>
    <recommendedName>
        <fullName evidence="6">Cysteine dioxygenase</fullName>
    </recommendedName>
</protein>
<keyword evidence="2" id="KW-0560">Oxidoreductase</keyword>
<dbReference type="EMBL" id="CAXAMN010005891">
    <property type="protein sequence ID" value="CAK9015747.1"/>
    <property type="molecule type" value="Genomic_DNA"/>
</dbReference>
<evidence type="ECO:0000256" key="2">
    <source>
        <dbReference type="ARBA" id="ARBA00023002"/>
    </source>
</evidence>